<dbReference type="Pfam" id="PF00046">
    <property type="entry name" value="Homeodomain"/>
    <property type="match status" value="1"/>
</dbReference>
<comment type="similarity">
    <text evidence="5">Belongs to the H2.0 homeobox family.</text>
</comment>
<protein>
    <recommendedName>
        <fullName evidence="9">Homeobox domain-containing protein</fullName>
    </recommendedName>
</protein>
<evidence type="ECO:0000256" key="5">
    <source>
        <dbReference type="ARBA" id="ARBA00038504"/>
    </source>
</evidence>
<keyword evidence="2 6" id="KW-0238">DNA-binding</keyword>
<feature type="compositionally biased region" description="Acidic residues" evidence="8">
    <location>
        <begin position="267"/>
        <end position="281"/>
    </location>
</feature>
<evidence type="ECO:0000256" key="2">
    <source>
        <dbReference type="ARBA" id="ARBA00023125"/>
    </source>
</evidence>
<dbReference type="Gene3D" id="1.10.10.60">
    <property type="entry name" value="Homeodomain-like"/>
    <property type="match status" value="1"/>
</dbReference>
<name>A0A7R8UVZ8_HERIL</name>
<evidence type="ECO:0000256" key="8">
    <source>
        <dbReference type="SAM" id="MobiDB-lite"/>
    </source>
</evidence>
<dbReference type="CDD" id="cd00086">
    <property type="entry name" value="homeodomain"/>
    <property type="match status" value="1"/>
</dbReference>
<feature type="DNA-binding region" description="Homeobox" evidence="6">
    <location>
        <begin position="190"/>
        <end position="249"/>
    </location>
</feature>
<keyword evidence="11" id="KW-1185">Reference proteome</keyword>
<evidence type="ECO:0000256" key="4">
    <source>
        <dbReference type="ARBA" id="ARBA00023242"/>
    </source>
</evidence>
<dbReference type="GO" id="GO:0000981">
    <property type="term" value="F:DNA-binding transcription factor activity, RNA polymerase II-specific"/>
    <property type="evidence" value="ECO:0007669"/>
    <property type="project" value="InterPro"/>
</dbReference>
<dbReference type="InterPro" id="IPR017970">
    <property type="entry name" value="Homeobox_CS"/>
</dbReference>
<feature type="domain" description="Homeobox" evidence="9">
    <location>
        <begin position="188"/>
        <end position="248"/>
    </location>
</feature>
<evidence type="ECO:0000256" key="3">
    <source>
        <dbReference type="ARBA" id="ARBA00023155"/>
    </source>
</evidence>
<dbReference type="InParanoid" id="A0A7R8UVZ8"/>
<dbReference type="SMART" id="SM00389">
    <property type="entry name" value="HOX"/>
    <property type="match status" value="1"/>
</dbReference>
<dbReference type="PROSITE" id="PS50071">
    <property type="entry name" value="HOMEOBOX_2"/>
    <property type="match status" value="1"/>
</dbReference>
<comment type="subcellular location">
    <subcellularLocation>
        <location evidence="1 6 7">Nucleus</location>
    </subcellularLocation>
</comment>
<dbReference type="InterPro" id="IPR001356">
    <property type="entry name" value="HD"/>
</dbReference>
<feature type="region of interest" description="Disordered" evidence="8">
    <location>
        <begin position="251"/>
        <end position="281"/>
    </location>
</feature>
<dbReference type="PANTHER" id="PTHR46808:SF1">
    <property type="entry name" value="H2.0-LIKE HOMEOBOX PROTEIN"/>
    <property type="match status" value="1"/>
</dbReference>
<keyword evidence="3 6" id="KW-0371">Homeobox</keyword>
<reference evidence="10 11" key="1">
    <citation type="submission" date="2020-11" db="EMBL/GenBank/DDBJ databases">
        <authorList>
            <person name="Wallbank WR R."/>
            <person name="Pardo Diaz C."/>
            <person name="Kozak K."/>
            <person name="Martin S."/>
            <person name="Jiggins C."/>
            <person name="Moest M."/>
            <person name="Warren A I."/>
            <person name="Generalovic N T."/>
            <person name="Byers J.R.P. K."/>
            <person name="Montejo-Kovacevich G."/>
            <person name="Yen C E."/>
        </authorList>
    </citation>
    <scope>NUCLEOTIDE SEQUENCE [LARGE SCALE GENOMIC DNA]</scope>
</reference>
<organism evidence="10 11">
    <name type="scientific">Hermetia illucens</name>
    <name type="common">Black soldier fly</name>
    <dbReference type="NCBI Taxonomy" id="343691"/>
    <lineage>
        <taxon>Eukaryota</taxon>
        <taxon>Metazoa</taxon>
        <taxon>Ecdysozoa</taxon>
        <taxon>Arthropoda</taxon>
        <taxon>Hexapoda</taxon>
        <taxon>Insecta</taxon>
        <taxon>Pterygota</taxon>
        <taxon>Neoptera</taxon>
        <taxon>Endopterygota</taxon>
        <taxon>Diptera</taxon>
        <taxon>Brachycera</taxon>
        <taxon>Stratiomyomorpha</taxon>
        <taxon>Stratiomyidae</taxon>
        <taxon>Hermetiinae</taxon>
        <taxon>Hermetia</taxon>
    </lineage>
</organism>
<dbReference type="InterPro" id="IPR052497">
    <property type="entry name" value="H2.0_Homeobox_TF"/>
</dbReference>
<dbReference type="PROSITE" id="PS00027">
    <property type="entry name" value="HOMEOBOX_1"/>
    <property type="match status" value="1"/>
</dbReference>
<sequence>MEAPRVPIISDNNDLGNVAIDATGCLPVSDRDPSKLEKDSVPYDLNFSIMCLLRNHNSEPVDKGGLSMCADVNPDDDHGFSEDKGPRNFNFSNGSSNLHSTSTLVKPTPIRPTGGFCTALLCPQLLPYEEPTQERLFQKAIPDGSSTKIITSQLQNNLQISQQPFKQTLSQFETGTSNCVQSTNSGKRKRSWSRAVFSNLQRKGLEIQFQIQKYITKPDRRKLAATLNLTDAQVKVWFQNRRMKWRHARGNFRNKQEKSAYGKQFYEEESSDENEIDVVAD</sequence>
<gene>
    <name evidence="10" type="ORF">HERILL_LOCUS10251</name>
</gene>
<dbReference type="PRINTS" id="PR00024">
    <property type="entry name" value="HOMEOBOX"/>
</dbReference>
<dbReference type="GO" id="GO:0043565">
    <property type="term" value="F:sequence-specific DNA binding"/>
    <property type="evidence" value="ECO:0007669"/>
    <property type="project" value="TreeGrafter"/>
</dbReference>
<dbReference type="InterPro" id="IPR009057">
    <property type="entry name" value="Homeodomain-like_sf"/>
</dbReference>
<evidence type="ECO:0000256" key="6">
    <source>
        <dbReference type="PROSITE-ProRule" id="PRU00108"/>
    </source>
</evidence>
<dbReference type="EMBL" id="LR899012">
    <property type="protein sequence ID" value="CAD7087551.1"/>
    <property type="molecule type" value="Genomic_DNA"/>
</dbReference>
<dbReference type="Proteomes" id="UP000594454">
    <property type="component" value="Chromosome 4"/>
</dbReference>
<keyword evidence="4 6" id="KW-0539">Nucleus</keyword>
<proteinExistence type="inferred from homology"/>
<evidence type="ECO:0000256" key="7">
    <source>
        <dbReference type="RuleBase" id="RU000682"/>
    </source>
</evidence>
<accession>A0A7R8UVZ8</accession>
<evidence type="ECO:0000313" key="10">
    <source>
        <dbReference type="EMBL" id="CAD7087551.1"/>
    </source>
</evidence>
<dbReference type="PANTHER" id="PTHR46808">
    <property type="entry name" value="H2.0-LIKE HOMEOBOX PROTEIN"/>
    <property type="match status" value="1"/>
</dbReference>
<evidence type="ECO:0000256" key="1">
    <source>
        <dbReference type="ARBA" id="ARBA00004123"/>
    </source>
</evidence>
<dbReference type="OrthoDB" id="6159439at2759"/>
<dbReference type="SUPFAM" id="SSF46689">
    <property type="entry name" value="Homeodomain-like"/>
    <property type="match status" value="1"/>
</dbReference>
<dbReference type="GO" id="GO:0005634">
    <property type="term" value="C:nucleus"/>
    <property type="evidence" value="ECO:0007669"/>
    <property type="project" value="UniProtKB-SubCell"/>
</dbReference>
<evidence type="ECO:0000259" key="9">
    <source>
        <dbReference type="PROSITE" id="PS50071"/>
    </source>
</evidence>
<dbReference type="InterPro" id="IPR020479">
    <property type="entry name" value="HD_metazoa"/>
</dbReference>
<dbReference type="AlphaFoldDB" id="A0A7R8UVZ8"/>
<evidence type="ECO:0000313" key="11">
    <source>
        <dbReference type="Proteomes" id="UP000594454"/>
    </source>
</evidence>